<evidence type="ECO:0000313" key="7">
    <source>
        <dbReference type="EMBL" id="TDD39118.1"/>
    </source>
</evidence>
<feature type="transmembrane region" description="Helical" evidence="6">
    <location>
        <begin position="87"/>
        <end position="106"/>
    </location>
</feature>
<dbReference type="AlphaFoldDB" id="A0A4R4Y403"/>
<organism evidence="7 8">
    <name type="scientific">Saccharopolyspora elongata</name>
    <dbReference type="NCBI Taxonomy" id="2530387"/>
    <lineage>
        <taxon>Bacteria</taxon>
        <taxon>Bacillati</taxon>
        <taxon>Actinomycetota</taxon>
        <taxon>Actinomycetes</taxon>
        <taxon>Pseudonocardiales</taxon>
        <taxon>Pseudonocardiaceae</taxon>
        <taxon>Saccharopolyspora</taxon>
    </lineage>
</organism>
<evidence type="ECO:0000256" key="1">
    <source>
        <dbReference type="ARBA" id="ARBA00004651"/>
    </source>
</evidence>
<comment type="subcellular location">
    <subcellularLocation>
        <location evidence="1">Cell membrane</location>
        <topology evidence="1">Multi-pass membrane protein</topology>
    </subcellularLocation>
</comment>
<dbReference type="OrthoDB" id="137613at2"/>
<dbReference type="InterPro" id="IPR002293">
    <property type="entry name" value="AA/rel_permease1"/>
</dbReference>
<feature type="transmembrane region" description="Helical" evidence="6">
    <location>
        <begin position="265"/>
        <end position="290"/>
    </location>
</feature>
<keyword evidence="3 6" id="KW-0812">Transmembrane</keyword>
<feature type="transmembrane region" description="Helical" evidence="6">
    <location>
        <begin position="38"/>
        <end position="56"/>
    </location>
</feature>
<dbReference type="InterPro" id="IPR050367">
    <property type="entry name" value="APC_superfamily"/>
</dbReference>
<accession>A0A4R4Y403</accession>
<dbReference type="PIRSF" id="PIRSF006060">
    <property type="entry name" value="AA_transporter"/>
    <property type="match status" value="1"/>
</dbReference>
<name>A0A4R4Y403_9PSEU</name>
<evidence type="ECO:0000256" key="6">
    <source>
        <dbReference type="SAM" id="Phobius"/>
    </source>
</evidence>
<protein>
    <submittedName>
        <fullName evidence="7">APC family permease</fullName>
    </submittedName>
</protein>
<keyword evidence="5 6" id="KW-0472">Membrane</keyword>
<dbReference type="GO" id="GO:0022857">
    <property type="term" value="F:transmembrane transporter activity"/>
    <property type="evidence" value="ECO:0007669"/>
    <property type="project" value="InterPro"/>
</dbReference>
<dbReference type="Proteomes" id="UP000294947">
    <property type="component" value="Unassembled WGS sequence"/>
</dbReference>
<dbReference type="Pfam" id="PF13520">
    <property type="entry name" value="AA_permease_2"/>
    <property type="match status" value="1"/>
</dbReference>
<evidence type="ECO:0000256" key="5">
    <source>
        <dbReference type="ARBA" id="ARBA00023136"/>
    </source>
</evidence>
<feature type="transmembrane region" description="Helical" evidence="6">
    <location>
        <begin position="389"/>
        <end position="409"/>
    </location>
</feature>
<dbReference type="PANTHER" id="PTHR42770">
    <property type="entry name" value="AMINO ACID TRANSPORTER-RELATED"/>
    <property type="match status" value="1"/>
</dbReference>
<dbReference type="PANTHER" id="PTHR42770:SF16">
    <property type="entry name" value="AMINO ACID PERMEASE"/>
    <property type="match status" value="1"/>
</dbReference>
<feature type="transmembrane region" description="Helical" evidence="6">
    <location>
        <begin position="350"/>
        <end position="377"/>
    </location>
</feature>
<proteinExistence type="predicted"/>
<reference evidence="7 8" key="1">
    <citation type="submission" date="2019-03" db="EMBL/GenBank/DDBJ databases">
        <title>Draft genome sequences of novel Actinobacteria.</title>
        <authorList>
            <person name="Sahin N."/>
            <person name="Ay H."/>
            <person name="Saygin H."/>
        </authorList>
    </citation>
    <scope>NUCLEOTIDE SEQUENCE [LARGE SCALE GENOMIC DNA]</scope>
    <source>
        <strain evidence="7 8">7K502</strain>
    </source>
</reference>
<gene>
    <name evidence="7" type="ORF">E1288_37650</name>
</gene>
<evidence type="ECO:0000313" key="8">
    <source>
        <dbReference type="Proteomes" id="UP000294947"/>
    </source>
</evidence>
<dbReference type="Gene3D" id="1.20.1740.10">
    <property type="entry name" value="Amino acid/polyamine transporter I"/>
    <property type="match status" value="1"/>
</dbReference>
<evidence type="ECO:0000256" key="3">
    <source>
        <dbReference type="ARBA" id="ARBA00022692"/>
    </source>
</evidence>
<feature type="transmembrane region" description="Helical" evidence="6">
    <location>
        <begin position="424"/>
        <end position="445"/>
    </location>
</feature>
<sequence>MGTSGIVFFVVAAAAPLGATLGAGPVAFSANGTGAPGMYLVAAVVLLLFAVGYATMSRHLTSAGGFTTYIAAGLGDRAGHASAGIALLAYNCMLLGLFGQFGVFAADLLARYGVEVTWQVPAVVALLAVGVLGYLEVNLSAKVLGVLMIAEVLILLVFDAVVISRGGSDGLNVDAFAPSNVLSGTPGIALLFAFTCFVGFEATTIYGEEARDPHRTVPRATYVAVILIGIFYTLTTWAIGLAHGPDAQSAAAEDPVGFVTTANTAFVGALSTEVMEILVVTSVFAVLLAFHNTLSRYMFSLGRAGLLPPALGSTHHRFHSPHRASVVQSVLTLAVLGAFMVAGADPFAQLYSWLVGLGTIAVLTLQTAVAVAVVVYFRRRAGRGGFWQTMVAPMLGAVGLGSGIVLALANFDVLTGITGGPASLLPWLIPVAGVLSLATGMVASLRRRPVRLVAPVVDSADSTAKTPSQAAQKAVD</sequence>
<keyword evidence="4 6" id="KW-1133">Transmembrane helix</keyword>
<dbReference type="EMBL" id="SMKW01000080">
    <property type="protein sequence ID" value="TDD39118.1"/>
    <property type="molecule type" value="Genomic_DNA"/>
</dbReference>
<feature type="transmembrane region" description="Helical" evidence="6">
    <location>
        <begin position="326"/>
        <end position="344"/>
    </location>
</feature>
<evidence type="ECO:0000256" key="4">
    <source>
        <dbReference type="ARBA" id="ARBA00022989"/>
    </source>
</evidence>
<feature type="transmembrane region" description="Helical" evidence="6">
    <location>
        <begin position="187"/>
        <end position="207"/>
    </location>
</feature>
<feature type="transmembrane region" description="Helical" evidence="6">
    <location>
        <begin position="144"/>
        <end position="167"/>
    </location>
</feature>
<dbReference type="GO" id="GO:0005886">
    <property type="term" value="C:plasma membrane"/>
    <property type="evidence" value="ECO:0007669"/>
    <property type="project" value="UniProtKB-SubCell"/>
</dbReference>
<evidence type="ECO:0000256" key="2">
    <source>
        <dbReference type="ARBA" id="ARBA00022475"/>
    </source>
</evidence>
<feature type="transmembrane region" description="Helical" evidence="6">
    <location>
        <begin position="219"/>
        <end position="239"/>
    </location>
</feature>
<keyword evidence="2" id="KW-1003">Cell membrane</keyword>
<feature type="transmembrane region" description="Helical" evidence="6">
    <location>
        <begin position="118"/>
        <end position="137"/>
    </location>
</feature>
<comment type="caution">
    <text evidence="7">The sequence shown here is derived from an EMBL/GenBank/DDBJ whole genome shotgun (WGS) entry which is preliminary data.</text>
</comment>
<keyword evidence="8" id="KW-1185">Reference proteome</keyword>